<gene>
    <name evidence="2" type="ORF">CVT26_003309</name>
</gene>
<feature type="compositionally biased region" description="Low complexity" evidence="1">
    <location>
        <begin position="506"/>
        <end position="518"/>
    </location>
</feature>
<keyword evidence="3" id="KW-1185">Reference proteome</keyword>
<dbReference type="AlphaFoldDB" id="A0A409Y508"/>
<evidence type="ECO:0000313" key="2">
    <source>
        <dbReference type="EMBL" id="PPQ98082.1"/>
    </source>
</evidence>
<protein>
    <submittedName>
        <fullName evidence="2">Uncharacterized protein</fullName>
    </submittedName>
</protein>
<feature type="compositionally biased region" description="Low complexity" evidence="1">
    <location>
        <begin position="395"/>
        <end position="436"/>
    </location>
</feature>
<feature type="region of interest" description="Disordered" evidence="1">
    <location>
        <begin position="477"/>
        <end position="545"/>
    </location>
</feature>
<feature type="non-terminal residue" evidence="2">
    <location>
        <position position="1"/>
    </location>
</feature>
<dbReference type="Proteomes" id="UP000284706">
    <property type="component" value="Unassembled WGS sequence"/>
</dbReference>
<feature type="compositionally biased region" description="Basic and acidic residues" evidence="1">
    <location>
        <begin position="1"/>
        <end position="13"/>
    </location>
</feature>
<sequence>PGASYRERCKSESAARLGAGGGGAGAGGNGGSGRRGKEDWTLSLPGHVPQEWVKKIGGGGEADVDVEAQSVITTTDTDVDGEASSVMTTPNANVRHSAPNLGIGAGVPTDVLITVEDVDDPHPHPRPRSHVGSGAFEVDPTLRMSMVRSSITSDPRVGEIVLCVPRVVSSGSGIEDVVMDRSTTPSSSLHMGEGHQDRRAEEIEVQPEFGAEGDPMMEHKERVKANAKANLAKLDALSADLARFNEMLRHSGVSSSSSSFSSSPYSTSSSSSPSSMPQLSTKDQSLRHAKSCGVLEVDEPPPRNAVLRMPSVEVFLRDEREEDLRSVLDLGEEDDDNGEEDEEPRRPTSLPQVILSPVPAETSPALAGAGAGASATTRPAMARLSAASLNEVRSSRSMSSLVLSSPSSPSTLPSPTSPTTVPSPTSPITPSRRAPLPFAPFPPPTSFAPSKPRKVEGGNACVGVSGVLASGIFGSSVSAGGGARGLGRTGSAAPMSKPVLKLQTDTSAPATTSTSASARRNPNPNPSTTRRTSISSVSSSSTTSTATTIATAAFPSSMLVPSPMISPLETPSASAFPAPPPLSYPSLAAAVVGGRSASSKTAKEPEPARPSTTSSETSVSSVGTDETILPSVEQRLRMRMRLGFGLLGARAGGAGANANGVLGAVESDHEHEDGESLCSGTYYSARSSFSSEAH</sequence>
<dbReference type="EMBL" id="NHYE01001149">
    <property type="protein sequence ID" value="PPQ98082.1"/>
    <property type="molecule type" value="Genomic_DNA"/>
</dbReference>
<feature type="compositionally biased region" description="Low complexity" evidence="1">
    <location>
        <begin position="362"/>
        <end position="380"/>
    </location>
</feature>
<feature type="compositionally biased region" description="Acidic residues" evidence="1">
    <location>
        <begin position="330"/>
        <end position="342"/>
    </location>
</feature>
<feature type="region of interest" description="Disordered" evidence="1">
    <location>
        <begin position="252"/>
        <end position="288"/>
    </location>
</feature>
<reference evidence="2 3" key="1">
    <citation type="journal article" date="2018" name="Evol. Lett.">
        <title>Horizontal gene cluster transfer increased hallucinogenic mushroom diversity.</title>
        <authorList>
            <person name="Reynolds H.T."/>
            <person name="Vijayakumar V."/>
            <person name="Gluck-Thaler E."/>
            <person name="Korotkin H.B."/>
            <person name="Matheny P.B."/>
            <person name="Slot J.C."/>
        </authorList>
    </citation>
    <scope>NUCLEOTIDE SEQUENCE [LARGE SCALE GENOMIC DNA]</scope>
    <source>
        <strain evidence="2 3">SRW20</strain>
    </source>
</reference>
<accession>A0A409Y508</accession>
<comment type="caution">
    <text evidence="2">The sequence shown here is derived from an EMBL/GenBank/DDBJ whole genome shotgun (WGS) entry which is preliminary data.</text>
</comment>
<feature type="compositionally biased region" description="Gly residues" evidence="1">
    <location>
        <begin position="18"/>
        <end position="33"/>
    </location>
</feature>
<dbReference type="OrthoDB" id="3070927at2759"/>
<feature type="compositionally biased region" description="Low complexity" evidence="1">
    <location>
        <begin position="252"/>
        <end position="280"/>
    </location>
</feature>
<feature type="compositionally biased region" description="Gly residues" evidence="1">
    <location>
        <begin position="479"/>
        <end position="488"/>
    </location>
</feature>
<feature type="region of interest" description="Disordered" evidence="1">
    <location>
        <begin position="595"/>
        <end position="630"/>
    </location>
</feature>
<proteinExistence type="predicted"/>
<organism evidence="2 3">
    <name type="scientific">Gymnopilus dilepis</name>
    <dbReference type="NCBI Taxonomy" id="231916"/>
    <lineage>
        <taxon>Eukaryota</taxon>
        <taxon>Fungi</taxon>
        <taxon>Dikarya</taxon>
        <taxon>Basidiomycota</taxon>
        <taxon>Agaricomycotina</taxon>
        <taxon>Agaricomycetes</taxon>
        <taxon>Agaricomycetidae</taxon>
        <taxon>Agaricales</taxon>
        <taxon>Agaricineae</taxon>
        <taxon>Hymenogastraceae</taxon>
        <taxon>Gymnopilus</taxon>
    </lineage>
</organism>
<name>A0A409Y508_9AGAR</name>
<evidence type="ECO:0000256" key="1">
    <source>
        <dbReference type="SAM" id="MobiDB-lite"/>
    </source>
</evidence>
<feature type="compositionally biased region" description="Low complexity" evidence="1">
    <location>
        <begin position="527"/>
        <end position="545"/>
    </location>
</feature>
<dbReference type="InParanoid" id="A0A409Y508"/>
<feature type="compositionally biased region" description="Basic and acidic residues" evidence="1">
    <location>
        <begin position="315"/>
        <end position="326"/>
    </location>
</feature>
<feature type="region of interest" description="Disordered" evidence="1">
    <location>
        <begin position="1"/>
        <end position="46"/>
    </location>
</feature>
<evidence type="ECO:0000313" key="3">
    <source>
        <dbReference type="Proteomes" id="UP000284706"/>
    </source>
</evidence>
<feature type="region of interest" description="Disordered" evidence="1">
    <location>
        <begin position="315"/>
        <end position="459"/>
    </location>
</feature>
<feature type="compositionally biased region" description="Low complexity" evidence="1">
    <location>
        <begin position="611"/>
        <end position="627"/>
    </location>
</feature>
<feature type="compositionally biased region" description="Pro residues" evidence="1">
    <location>
        <begin position="437"/>
        <end position="446"/>
    </location>
</feature>
<feature type="region of interest" description="Disordered" evidence="1">
    <location>
        <begin position="178"/>
        <end position="198"/>
    </location>
</feature>